<evidence type="ECO:0000256" key="4">
    <source>
        <dbReference type="ARBA" id="ARBA00022927"/>
    </source>
</evidence>
<protein>
    <submittedName>
        <fullName evidence="10">Nucleoporin 50 kDa and Nucleoporin 50 Ran-binding domain-containing protein</fullName>
    </submittedName>
</protein>
<reference evidence="10 11" key="1">
    <citation type="submission" date="2021-08" db="EMBL/GenBank/DDBJ databases">
        <title>Draft Genome Sequence of Phanerochaete sordida strain YK-624.</title>
        <authorList>
            <person name="Mori T."/>
            <person name="Dohra H."/>
            <person name="Suzuki T."/>
            <person name="Kawagishi H."/>
            <person name="Hirai H."/>
        </authorList>
    </citation>
    <scope>NUCLEOTIDE SEQUENCE [LARGE SCALE GENOMIC DNA]</scope>
    <source>
        <strain evidence="10 11">YK-624</strain>
    </source>
</reference>
<dbReference type="GO" id="GO:0005643">
    <property type="term" value="C:nuclear pore"/>
    <property type="evidence" value="ECO:0007669"/>
    <property type="project" value="UniProtKB-SubCell"/>
</dbReference>
<feature type="compositionally biased region" description="Low complexity" evidence="8">
    <location>
        <begin position="228"/>
        <end position="255"/>
    </location>
</feature>
<feature type="region of interest" description="Disordered" evidence="8">
    <location>
        <begin position="220"/>
        <end position="541"/>
    </location>
</feature>
<dbReference type="InterPro" id="IPR015007">
    <property type="entry name" value="NUP2/50/61"/>
</dbReference>
<dbReference type="PROSITE" id="PS50196">
    <property type="entry name" value="RANBD1"/>
    <property type="match status" value="1"/>
</dbReference>
<dbReference type="OrthoDB" id="185618at2759"/>
<keyword evidence="2" id="KW-0813">Transport</keyword>
<feature type="compositionally biased region" description="Low complexity" evidence="8">
    <location>
        <begin position="78"/>
        <end position="87"/>
    </location>
</feature>
<evidence type="ECO:0000259" key="9">
    <source>
        <dbReference type="PROSITE" id="PS50196"/>
    </source>
</evidence>
<feature type="region of interest" description="Disordered" evidence="8">
    <location>
        <begin position="110"/>
        <end position="129"/>
    </location>
</feature>
<dbReference type="Gene3D" id="2.30.29.30">
    <property type="entry name" value="Pleckstrin-homology domain (PH domain)/Phosphotyrosine-binding domain (PTB)"/>
    <property type="match status" value="1"/>
</dbReference>
<feature type="compositionally biased region" description="Basic and acidic residues" evidence="8">
    <location>
        <begin position="390"/>
        <end position="403"/>
    </location>
</feature>
<feature type="compositionally biased region" description="Pro residues" evidence="8">
    <location>
        <begin position="281"/>
        <end position="290"/>
    </location>
</feature>
<dbReference type="GO" id="GO:0051028">
    <property type="term" value="P:mRNA transport"/>
    <property type="evidence" value="ECO:0007669"/>
    <property type="project" value="UniProtKB-KW"/>
</dbReference>
<evidence type="ECO:0000256" key="8">
    <source>
        <dbReference type="SAM" id="MobiDB-lite"/>
    </source>
</evidence>
<dbReference type="EMBL" id="BPQB01000025">
    <property type="protein sequence ID" value="GJE92273.1"/>
    <property type="molecule type" value="Genomic_DNA"/>
</dbReference>
<dbReference type="Pfam" id="PF08911">
    <property type="entry name" value="NUP50"/>
    <property type="match status" value="1"/>
</dbReference>
<evidence type="ECO:0000256" key="2">
    <source>
        <dbReference type="ARBA" id="ARBA00022448"/>
    </source>
</evidence>
<feature type="region of interest" description="Disordered" evidence="8">
    <location>
        <begin position="78"/>
        <end position="97"/>
    </location>
</feature>
<comment type="subcellular location">
    <subcellularLocation>
        <location evidence="1">Nucleus</location>
        <location evidence="1">Nuclear pore complex</location>
    </subcellularLocation>
</comment>
<accession>A0A9P3GCC1</accession>
<dbReference type="SMART" id="SM00160">
    <property type="entry name" value="RanBD"/>
    <property type="match status" value="1"/>
</dbReference>
<feature type="compositionally biased region" description="Polar residues" evidence="8">
    <location>
        <begin position="426"/>
        <end position="439"/>
    </location>
</feature>
<organism evidence="10 11">
    <name type="scientific">Phanerochaete sordida</name>
    <dbReference type="NCBI Taxonomy" id="48140"/>
    <lineage>
        <taxon>Eukaryota</taxon>
        <taxon>Fungi</taxon>
        <taxon>Dikarya</taxon>
        <taxon>Basidiomycota</taxon>
        <taxon>Agaricomycotina</taxon>
        <taxon>Agaricomycetes</taxon>
        <taxon>Polyporales</taxon>
        <taxon>Phanerochaetaceae</taxon>
        <taxon>Phanerochaete</taxon>
    </lineage>
</organism>
<proteinExistence type="predicted"/>
<evidence type="ECO:0000313" key="11">
    <source>
        <dbReference type="Proteomes" id="UP000703269"/>
    </source>
</evidence>
<keyword evidence="11" id="KW-1185">Reference proteome</keyword>
<feature type="region of interest" description="Disordered" evidence="8">
    <location>
        <begin position="141"/>
        <end position="166"/>
    </location>
</feature>
<feature type="compositionally biased region" description="Polar residues" evidence="8">
    <location>
        <begin position="366"/>
        <end position="386"/>
    </location>
</feature>
<keyword evidence="6" id="KW-0906">Nuclear pore complex</keyword>
<comment type="caution">
    <text evidence="10">The sequence shown here is derived from an EMBL/GenBank/DDBJ whole genome shotgun (WGS) entry which is preliminary data.</text>
</comment>
<dbReference type="CDD" id="cd13170">
    <property type="entry name" value="RanBD_NUP50"/>
    <property type="match status" value="1"/>
</dbReference>
<evidence type="ECO:0000256" key="3">
    <source>
        <dbReference type="ARBA" id="ARBA00022816"/>
    </source>
</evidence>
<dbReference type="Proteomes" id="UP000703269">
    <property type="component" value="Unassembled WGS sequence"/>
</dbReference>
<feature type="compositionally biased region" description="Low complexity" evidence="8">
    <location>
        <begin position="291"/>
        <end position="312"/>
    </location>
</feature>
<dbReference type="InterPro" id="IPR000156">
    <property type="entry name" value="Ran_bind_dom"/>
</dbReference>
<gene>
    <name evidence="10" type="ORF">PsYK624_084270</name>
</gene>
<dbReference type="InterPro" id="IPR053074">
    <property type="entry name" value="NPC_Nucleoporin"/>
</dbReference>
<feature type="compositionally biased region" description="Polar residues" evidence="8">
    <location>
        <begin position="50"/>
        <end position="59"/>
    </location>
</feature>
<evidence type="ECO:0000313" key="10">
    <source>
        <dbReference type="EMBL" id="GJE92273.1"/>
    </source>
</evidence>
<feature type="domain" description="RanBD1" evidence="9">
    <location>
        <begin position="517"/>
        <end position="650"/>
    </location>
</feature>
<evidence type="ECO:0000256" key="5">
    <source>
        <dbReference type="ARBA" id="ARBA00023010"/>
    </source>
</evidence>
<keyword evidence="7" id="KW-0539">Nucleus</keyword>
<feature type="compositionally biased region" description="Basic and acidic residues" evidence="8">
    <location>
        <begin position="1"/>
        <end position="13"/>
    </location>
</feature>
<dbReference type="PANTHER" id="PTHR38697:SF1">
    <property type="entry name" value="NUCLEAR PORE COMPLEX PROTEIN SIMILAR TO S. CEREVISIAE NUP2 (EUROFUNG)"/>
    <property type="match status" value="1"/>
</dbReference>
<sequence length="654" mass="67015">MKRGAEKQLTREGGDDDTDAANEPGQGFRKADDTVLATRPIRGLPKRATAGSSSGSVPTSAAPPSKFAGFAGFGTAAPAASPFSFTPPSKPAESHAAAGSSFLFNPSASSFTPPVTSVSTAAPAVSSSASNATKTFASFLGSTPASKAPEPKPTNGVHAQNGEAVDDDKVKAETKYYRSLRGLNVSFVKAITKAVDSDPFLDLATVLEQYKSLRSKVREEYEQDVKKVSTSTTPAAVSSSRTPALAFGANAGTTAPTPPAAPSSGFSFGGKPLALESSDAKPPPSMPAPPTSFAGFTAPAASSSATATSGGFKPTIDLTSTSSFAFGAPSATSGSSSSAAPPQSSFAFGAPSSSSSSSFSFASNKPAENSSAAAPSIFSSNLFTTAASDSSKEKDETEKEAEKPVAPGSIFGGGLAFGSDKDKPALTSTPTKSGAFTFSTPPPPGKAAPFTFGAAGSIGNPVGFGFGSPPKTPDAEPKPAASTSKFGGFSFAPSAPVKETDSGEGTDSSRAETPAESTPPLLAQSSQHDAEGEGEEDEETKFEVRSKVYRMMKKPSGQSEWTDVGIGMLRVKAHKESGQRRLLLRNSSTGKITINFNVYKGMNPTVAKNVVSFMGHDEGHSVPFKLRVKTAEQADDLKQALDREIEFVKAKSSD</sequence>
<keyword evidence="4" id="KW-0653">Protein transport</keyword>
<name>A0A9P3GCC1_9APHY</name>
<keyword evidence="5" id="KW-0811">Translocation</keyword>
<evidence type="ECO:0000256" key="7">
    <source>
        <dbReference type="ARBA" id="ARBA00023242"/>
    </source>
</evidence>
<dbReference type="GO" id="GO:0015031">
    <property type="term" value="P:protein transport"/>
    <property type="evidence" value="ECO:0007669"/>
    <property type="project" value="UniProtKB-KW"/>
</dbReference>
<feature type="region of interest" description="Disordered" evidence="8">
    <location>
        <begin position="1"/>
        <end position="73"/>
    </location>
</feature>
<dbReference type="SUPFAM" id="SSF50729">
    <property type="entry name" value="PH domain-like"/>
    <property type="match status" value="1"/>
</dbReference>
<dbReference type="AlphaFoldDB" id="A0A9P3GCC1"/>
<dbReference type="InterPro" id="IPR011993">
    <property type="entry name" value="PH-like_dom_sf"/>
</dbReference>
<evidence type="ECO:0000256" key="6">
    <source>
        <dbReference type="ARBA" id="ARBA00023132"/>
    </source>
</evidence>
<evidence type="ECO:0000256" key="1">
    <source>
        <dbReference type="ARBA" id="ARBA00004567"/>
    </source>
</evidence>
<dbReference type="PANTHER" id="PTHR38697">
    <property type="entry name" value="NUCLEAR PORE COMPLEX PROTEIN SIMILAR TO S. CEREVISIAE NUP2 (EUROFUNG)"/>
    <property type="match status" value="1"/>
</dbReference>
<feature type="compositionally biased region" description="Low complexity" evidence="8">
    <location>
        <begin position="319"/>
        <end position="363"/>
    </location>
</feature>
<dbReference type="Pfam" id="PF00638">
    <property type="entry name" value="Ran_BP1"/>
    <property type="match status" value="1"/>
</dbReference>
<keyword evidence="3" id="KW-0509">mRNA transport</keyword>